<dbReference type="Pfam" id="PF13306">
    <property type="entry name" value="LRR_5"/>
    <property type="match status" value="1"/>
</dbReference>
<dbReference type="InterPro" id="IPR013320">
    <property type="entry name" value="ConA-like_dom_sf"/>
</dbReference>
<dbReference type="InterPro" id="IPR026906">
    <property type="entry name" value="LRR_5"/>
</dbReference>
<protein>
    <submittedName>
        <fullName evidence="6">Putative Sugar-binding Domain protein</fullName>
    </submittedName>
</protein>
<evidence type="ECO:0000313" key="6">
    <source>
        <dbReference type="EMBL" id="TLC98705.1"/>
    </source>
</evidence>
<sequence length="1240" mass="132924" precursor="true">MKRKAVAFLLAVSLAAPNTGMAAFAAETDTTVQAGQKDYQSQPAITEASIEENTASPESESIIPADTLTSPEALFQSDETSSAKGIESSAASSDQTELPAANVMNVDFSDQMATDHSETANSYRTIGNPVISESPELHKPIADFDGSSAYIYPFDSAKYAKITNAVSIECMFKYNSLPSGEHDIFSNQQSGGIGLGLDGGKLTFFAHVGGSYRQPTASIQAGQWVHAIGVVDGESVKLYVNGELEGEIAAAGPVKFTANTTALNFVIGGDSSPNNGVEYLSNAAVSFARLYDTALTGEQVKALDEKAFENADIQEPTPKQVNLGIISSGTAAEDSEMNVNLHANTDESGSVNKITYDLVYDPAVLTYEDVQHKMSGVTIDSSNAGRLKITSTAALSTDDFRQYGTTRLGKLNFKTNTVSDTTDTTVSVENFHAYVNDKDVTDAMNPQEAVQTITVYAKNALDFNGDGVIGAGDVALAPLAQKEAVADAAAIYPYKHAVVLTTDGGGQVWNPDAIYYTTSNSILPTKTNDPAIMAKRTNEYAMDLFNKEFATSYTAQAVTPSISGQNYSSMIHGIPWGDVIPEYQLTNTSAGQEYYADFGKETPLYPSMFKAVTAAAPERPMAAFSEWNPILNGIIEADAAVFGKSSASQESFYDVASYIRSDAYNNTALVYMQSDYMDHIGHSTGYYNDRYWSELKLYDDYFKAVTDALKEKGSYDDTLIIANSDHGGNSTNHGSSDPSNMDIFIGLGGQTIDSGKKLDGGDNSDIAALALYGLRIDKPETMTGEVFDTSAFLTQEEMAKKNRDIEKVIFERAGTYGILKLENQKSQTRVIDAVIDLDGAIVAKIDAKGGTILRQDTENGQLKLTISYNSQPTALAKITFDRPTTENVKVGEIMLGTQDGREIYADLTNTQGVPGADMTNLNNRITALSKLQSSGYTKASWTVFEAALKEAKLTAANEDAAQNSVDSALAKLNAAFQGLVRLANKTVLNQKITSAAGIKQGNYTDSSWKSLQNALAAARSVSSKENSAQSEVDNAMKALTNAVSSLALKKPAAGNTFTYGKLNYKVTSSSKVKLTGVKKGVSLKSITIPSTVKFLNTTLKVTAIDNAAFKGNKKLQKVTIGKNITAIGNHAFYNCTALKKVTMGTSRVSSIGDKAFMKCKSLTSITLPSSTKSIGRYAFYGDKKLKTITIKSKNLRKAGLKVISGIPANAVIKVPKSKTAYYKKLFSKKGLKSTMTVKSY</sequence>
<evidence type="ECO:0000256" key="1">
    <source>
        <dbReference type="ARBA" id="ARBA00022729"/>
    </source>
</evidence>
<dbReference type="InterPro" id="IPR053139">
    <property type="entry name" value="Surface_bspA-like"/>
</dbReference>
<dbReference type="Gene3D" id="3.80.10.10">
    <property type="entry name" value="Ribonuclease Inhibitor"/>
    <property type="match status" value="1"/>
</dbReference>
<evidence type="ECO:0000259" key="5">
    <source>
        <dbReference type="SMART" id="SM00560"/>
    </source>
</evidence>
<dbReference type="SUPFAM" id="SSF53649">
    <property type="entry name" value="Alkaline phosphatase-like"/>
    <property type="match status" value="1"/>
</dbReference>
<feature type="compositionally biased region" description="Polar residues" evidence="3">
    <location>
        <begin position="77"/>
        <end position="96"/>
    </location>
</feature>
<keyword evidence="7" id="KW-1185">Reference proteome</keyword>
<dbReference type="Gene3D" id="3.40.720.10">
    <property type="entry name" value="Alkaline Phosphatase, subunit A"/>
    <property type="match status" value="1"/>
</dbReference>
<evidence type="ECO:0000256" key="4">
    <source>
        <dbReference type="SAM" id="SignalP"/>
    </source>
</evidence>
<dbReference type="Proteomes" id="UP000306509">
    <property type="component" value="Unassembled WGS sequence"/>
</dbReference>
<dbReference type="PANTHER" id="PTHR45661:SF3">
    <property type="entry name" value="IG-LIKE DOMAIN-CONTAINING PROTEIN"/>
    <property type="match status" value="1"/>
</dbReference>
<dbReference type="InterPro" id="IPR006558">
    <property type="entry name" value="LamG-like"/>
</dbReference>
<feature type="domain" description="LamG-like jellyroll fold" evidence="5">
    <location>
        <begin position="164"/>
        <end position="298"/>
    </location>
</feature>
<dbReference type="EMBL" id="QGQD01000086">
    <property type="protein sequence ID" value="TLC98705.1"/>
    <property type="molecule type" value="Genomic_DNA"/>
</dbReference>
<dbReference type="Pfam" id="PF01663">
    <property type="entry name" value="Phosphodiest"/>
    <property type="match status" value="1"/>
</dbReference>
<dbReference type="PANTHER" id="PTHR45661">
    <property type="entry name" value="SURFACE ANTIGEN"/>
    <property type="match status" value="1"/>
</dbReference>
<dbReference type="InterPro" id="IPR002591">
    <property type="entry name" value="Phosphodiest/P_Trfase"/>
</dbReference>
<dbReference type="Pfam" id="PF13385">
    <property type="entry name" value="Laminin_G_3"/>
    <property type="match status" value="1"/>
</dbReference>
<dbReference type="InterPro" id="IPR032675">
    <property type="entry name" value="LRR_dom_sf"/>
</dbReference>
<gene>
    <name evidence="6" type="ORF">DSM106044_04456</name>
</gene>
<feature type="region of interest" description="Disordered" evidence="3">
    <location>
        <begin position="77"/>
        <end position="99"/>
    </location>
</feature>
<dbReference type="Gene3D" id="2.60.40.680">
    <property type="match status" value="1"/>
</dbReference>
<organism evidence="6 7">
    <name type="scientific">Robinsoniella peoriensis</name>
    <dbReference type="NCBI Taxonomy" id="180332"/>
    <lineage>
        <taxon>Bacteria</taxon>
        <taxon>Bacillati</taxon>
        <taxon>Bacillota</taxon>
        <taxon>Clostridia</taxon>
        <taxon>Lachnospirales</taxon>
        <taxon>Lachnospiraceae</taxon>
        <taxon>Robinsoniella</taxon>
    </lineage>
</organism>
<evidence type="ECO:0000313" key="7">
    <source>
        <dbReference type="Proteomes" id="UP000306509"/>
    </source>
</evidence>
<dbReference type="SMART" id="SM00560">
    <property type="entry name" value="LamGL"/>
    <property type="match status" value="1"/>
</dbReference>
<reference evidence="6 7" key="1">
    <citation type="journal article" date="2019" name="Anaerobe">
        <title>Detection of Robinsoniella peoriensis in multiple bone samples of a trauma patient.</title>
        <authorList>
            <person name="Schrottner P."/>
            <person name="Hartwich K."/>
            <person name="Bunk B."/>
            <person name="Schober I."/>
            <person name="Helbig S."/>
            <person name="Rudolph W.W."/>
            <person name="Gunzer F."/>
        </authorList>
    </citation>
    <scope>NUCLEOTIDE SEQUENCE [LARGE SCALE GENOMIC DNA]</scope>
    <source>
        <strain evidence="6 7">DSM 106044</strain>
    </source>
</reference>
<dbReference type="AlphaFoldDB" id="A0A4U8QA43"/>
<dbReference type="SUPFAM" id="SSF52058">
    <property type="entry name" value="L domain-like"/>
    <property type="match status" value="1"/>
</dbReference>
<dbReference type="RefSeq" id="WP_138003699.1">
    <property type="nucleotide sequence ID" value="NZ_QGQD01000086.1"/>
</dbReference>
<dbReference type="STRING" id="180332.GCA_000797495_00431"/>
<proteinExistence type="predicted"/>
<evidence type="ECO:0000256" key="2">
    <source>
        <dbReference type="ARBA" id="ARBA00023157"/>
    </source>
</evidence>
<dbReference type="Pfam" id="PF07554">
    <property type="entry name" value="FIVAR"/>
    <property type="match status" value="2"/>
</dbReference>
<feature type="chain" id="PRO_5020783634" evidence="4">
    <location>
        <begin position="26"/>
        <end position="1240"/>
    </location>
</feature>
<dbReference type="InterPro" id="IPR017850">
    <property type="entry name" value="Alkaline_phosphatase_core_sf"/>
</dbReference>
<dbReference type="InterPro" id="IPR018247">
    <property type="entry name" value="EF_Hand_1_Ca_BS"/>
</dbReference>
<name>A0A4U8QA43_9FIRM</name>
<comment type="caution">
    <text evidence="6">The sequence shown here is derived from an EMBL/GenBank/DDBJ whole genome shotgun (WGS) entry which is preliminary data.</text>
</comment>
<keyword evidence="1 4" id="KW-0732">Signal</keyword>
<dbReference type="PROSITE" id="PS00018">
    <property type="entry name" value="EF_HAND_1"/>
    <property type="match status" value="1"/>
</dbReference>
<keyword evidence="2" id="KW-1015">Disulfide bond</keyword>
<feature type="signal peptide" evidence="4">
    <location>
        <begin position="1"/>
        <end position="25"/>
    </location>
</feature>
<evidence type="ECO:0000256" key="3">
    <source>
        <dbReference type="SAM" id="MobiDB-lite"/>
    </source>
</evidence>
<dbReference type="Gene3D" id="1.20.1270.70">
    <property type="entry name" value="Designed single chain three-helix bundle"/>
    <property type="match status" value="2"/>
</dbReference>
<dbReference type="SUPFAM" id="SSF49899">
    <property type="entry name" value="Concanavalin A-like lectins/glucanases"/>
    <property type="match status" value="1"/>
</dbReference>
<accession>A0A4U8QA43</accession>
<dbReference type="Gene3D" id="2.60.120.200">
    <property type="match status" value="1"/>
</dbReference>